<protein>
    <recommendedName>
        <fullName evidence="16">Protein transport protein sec16</fullName>
    </recommendedName>
</protein>
<dbReference type="Pfam" id="PF12931">
    <property type="entry name" value="TPR_Sec16"/>
    <property type="match status" value="1"/>
</dbReference>
<keyword evidence="14 16" id="KW-0333">Golgi apparatus</keyword>
<dbReference type="GO" id="GO:0000139">
    <property type="term" value="C:Golgi membrane"/>
    <property type="evidence" value="ECO:0007669"/>
    <property type="project" value="UniProtKB-SubCell"/>
</dbReference>
<evidence type="ECO:0000256" key="13">
    <source>
        <dbReference type="ARBA" id="ARBA00022927"/>
    </source>
</evidence>
<evidence type="ECO:0000256" key="17">
    <source>
        <dbReference type="SAM" id="MobiDB-lite"/>
    </source>
</evidence>
<keyword evidence="12 16" id="KW-0931">ER-Golgi transport</keyword>
<evidence type="ECO:0000256" key="2">
    <source>
        <dbReference type="ARBA" id="ARBA00004406"/>
    </source>
</evidence>
<keyword evidence="11" id="KW-0492">Microsome</keyword>
<dbReference type="Pfam" id="PF12932">
    <property type="entry name" value="Sec16"/>
    <property type="match status" value="1"/>
</dbReference>
<feature type="domain" description="Sec16 Sec23-binding" evidence="18">
    <location>
        <begin position="387"/>
        <end position="621"/>
    </location>
</feature>
<dbReference type="GO" id="GO:0012507">
    <property type="term" value="C:ER to Golgi transport vesicle membrane"/>
    <property type="evidence" value="ECO:0007669"/>
    <property type="project" value="TreeGrafter"/>
</dbReference>
<dbReference type="FunFam" id="1.25.40.1030:FF:000002">
    <property type="entry name" value="Protein transport protein sec16"/>
    <property type="match status" value="1"/>
</dbReference>
<dbReference type="GO" id="GO:0048471">
    <property type="term" value="C:perinuclear region of cytoplasm"/>
    <property type="evidence" value="ECO:0007669"/>
    <property type="project" value="UniProtKB-SubCell"/>
</dbReference>
<evidence type="ECO:0000256" key="15">
    <source>
        <dbReference type="ARBA" id="ARBA00023136"/>
    </source>
</evidence>
<gene>
    <name evidence="20" type="ORF">CR201_G0049827</name>
</gene>
<dbReference type="InterPro" id="IPR024340">
    <property type="entry name" value="Sec16_CCD"/>
</dbReference>
<dbReference type="PANTHER" id="PTHR13402">
    <property type="entry name" value="RGPR-RELATED"/>
    <property type="match status" value="1"/>
</dbReference>
<sequence length="1265" mass="137629">QGYPEGYYSSKSGWSSQSDYYASYYSSQYDYGDPGHWDRYHYSARVRDPRTYDRRYWCDAEYDAYRREHSAYGDRPEKRDNNWRYDPRFTGSFDDDPDPHRDPYGEEVDRRSVHSEHSARSLHSAHSLASRRSSLSSHSHQSQIYRSHNVAASSYEAPLPPGSFHGDFAYGTYRSNFSSGPGFPEYGYPADTVWPAMEQVSSRPTSPEKFSVPHVCARFGPGGQLIKVIPNLPSEGQPALVEVHSMEALLQHTSEQEEMRAFPGPLAKDDTHKVDVINFAQNKAMKCLQNENLIDKESASLLWNFIVLLCRQNGTVVGTDIAELLLRDHRTVWLPGKSPNEANLIDFTNEAVEQVEEEESGEAQLSFLTGGPTAAASSLERETERFRELLLYGRKKDALESAMKNGLWGHALLLASKMDSRTHARVMTRFANSLPINDPLQTVYQLMSGRMPAASTCCGDEKWGDWRPHLAMVLSNLNNNMDVESRTMATMGDTLASKGLLDAAHFCYLMAQVGFGVYTKKTTKLVLIGSNHSLPFLKFATNEAIQRTEAYEYAQSLGAQTCPLPSFQVFKFIYSCRLAEMGLATQAFHYCEAIAKSILTQPQLYSPVLISQLVQMASQLRLFDPQLKEKPEEESLAAPMWLVHLQQVEQQIKEGAGVWHQDGAFPQQCPSTPSSEVEQLDGPGLSQPAALGIANPLLAVPAPSPEHSSPSVRLLPSAPQTLPDGPLASPARVPMFPVSLPTGPLELGPGCVNPGPALGFLEPSGPGLPPGVPPLQERRHLLQEARSPDPGIVPQEAPVGNSLSELSEENFDGKFANLTPSRTVPDSEAPPGCLWICSPPPSCSVILPTLLVSLWICSPPPSSWCVSGSAPHLHPPGVSGSAPHLHPPGVSVDLLPTSILLVCLWIWSPPPSSWCVSGSAPHLHPPGVSGSAPHLHPPGVSVDLLPTSIVLVCLWISPTSILLVCLWIWSHLHPPGVSESAPHLHPPGVSVDLLPTSILLLSLDLLPTSILLGESWFFRWLPGKKKTEAYLPDDKNKSIVWDEKKNQWVNLNEPEEEKKAPPPPPTSMPKTVQAAPPALAGPPGAPVNMYSRRAAGTRARYVDVLNPSGTQRSEPALAPADFVAPLAPLPIPSNLFVPTPDAEEPQLPDGTHREGPAAARGLANPEPAPEPKVLSSAASLPGSELPSSRPEGSQRGELSRCSSMSSLSREVSQHFNQAPGNLPAAGALPSGAVPFYNPAQLAQACATSGSSRLGRIGQRKHLVLN</sequence>
<dbReference type="GO" id="GO:0007030">
    <property type="term" value="P:Golgi organization"/>
    <property type="evidence" value="ECO:0007669"/>
    <property type="project" value="TreeGrafter"/>
</dbReference>
<evidence type="ECO:0000256" key="7">
    <source>
        <dbReference type="ARBA" id="ARBA00022448"/>
    </source>
</evidence>
<dbReference type="InterPro" id="IPR024298">
    <property type="entry name" value="Sec16_Sec23-bd"/>
</dbReference>
<dbReference type="Gene3D" id="1.25.40.1030">
    <property type="match status" value="1"/>
</dbReference>
<dbReference type="EMBL" id="NDHI03003669">
    <property type="protein sequence ID" value="PNJ09841.1"/>
    <property type="molecule type" value="Genomic_DNA"/>
</dbReference>
<comment type="subcellular location">
    <subcellularLocation>
        <location evidence="3">Cytoplasm</location>
        <location evidence="3">Cytosol</location>
    </subcellularLocation>
    <subcellularLocation>
        <location evidence="5">Cytoplasm</location>
        <location evidence="5">Perinuclear region</location>
    </subcellularLocation>
    <subcellularLocation>
        <location evidence="2">Endoplasmic reticulum membrane</location>
        <topology evidence="2">Peripheral membrane protein</topology>
    </subcellularLocation>
    <subcellularLocation>
        <location evidence="1">Golgi apparatus membrane</location>
        <topology evidence="1">Peripheral membrane protein</topology>
    </subcellularLocation>
    <subcellularLocation>
        <location evidence="4">Microsome membrane</location>
    </subcellularLocation>
</comment>
<feature type="compositionally biased region" description="Low complexity" evidence="17">
    <location>
        <begin position="1199"/>
        <end position="1210"/>
    </location>
</feature>
<feature type="region of interest" description="Disordered" evidence="17">
    <location>
        <begin position="1134"/>
        <end position="1218"/>
    </location>
</feature>
<keyword evidence="8" id="KW-0963">Cytoplasm</keyword>
<feature type="region of interest" description="Disordered" evidence="17">
    <location>
        <begin position="663"/>
        <end position="682"/>
    </location>
</feature>
<comment type="subunit">
    <text evidence="16">SEC16A and SEC16B are each present in multiple copies in a heteromeric complex.</text>
</comment>
<dbReference type="GO" id="GO:0016192">
    <property type="term" value="P:vesicle-mediated transport"/>
    <property type="evidence" value="ECO:0007669"/>
    <property type="project" value="UniProtKB-KW"/>
</dbReference>
<keyword evidence="10 16" id="KW-0256">Endoplasmic reticulum</keyword>
<organism evidence="20">
    <name type="scientific">Pongo abelii</name>
    <name type="common">Sumatran orangutan</name>
    <name type="synonym">Pongo pygmaeus abelii</name>
    <dbReference type="NCBI Taxonomy" id="9601"/>
    <lineage>
        <taxon>Eukaryota</taxon>
        <taxon>Metazoa</taxon>
        <taxon>Chordata</taxon>
        <taxon>Craniata</taxon>
        <taxon>Vertebrata</taxon>
        <taxon>Euteleostomi</taxon>
        <taxon>Mammalia</taxon>
        <taxon>Eutheria</taxon>
        <taxon>Euarchontoglires</taxon>
        <taxon>Primates</taxon>
        <taxon>Haplorrhini</taxon>
        <taxon>Catarrhini</taxon>
        <taxon>Hominidae</taxon>
        <taxon>Pongo</taxon>
    </lineage>
</organism>
<evidence type="ECO:0000313" key="20">
    <source>
        <dbReference type="EMBL" id="PNJ09841.1"/>
    </source>
</evidence>
<keyword evidence="9" id="KW-0597">Phosphoprotein</keyword>
<evidence type="ECO:0000256" key="10">
    <source>
        <dbReference type="ARBA" id="ARBA00022824"/>
    </source>
</evidence>
<evidence type="ECO:0000259" key="18">
    <source>
        <dbReference type="Pfam" id="PF12931"/>
    </source>
</evidence>
<comment type="function">
    <text evidence="16">Plays a role in the organization of the endoplasmic reticulum exit sites (ERES), also known as transitional endoplasmic reticulum (tER). Required for secretory cargo traffic from the endoplasmic reticulum to the Golgi apparatus.</text>
</comment>
<feature type="compositionally biased region" description="Polar residues" evidence="17">
    <location>
        <begin position="668"/>
        <end position="677"/>
    </location>
</feature>
<dbReference type="GO" id="GO:0015031">
    <property type="term" value="P:protein transport"/>
    <property type="evidence" value="ECO:0007669"/>
    <property type="project" value="UniProtKB-KW"/>
</dbReference>
<feature type="compositionally biased region" description="Low complexity" evidence="17">
    <location>
        <begin position="121"/>
        <end position="140"/>
    </location>
</feature>
<feature type="region of interest" description="Disordered" evidence="17">
    <location>
        <begin position="1051"/>
        <end position="1089"/>
    </location>
</feature>
<dbReference type="GO" id="GO:0051668">
    <property type="term" value="P:localization within membrane"/>
    <property type="evidence" value="ECO:0007669"/>
    <property type="project" value="UniProtKB-ARBA"/>
</dbReference>
<feature type="region of interest" description="Disordered" evidence="17">
    <location>
        <begin position="71"/>
        <end position="143"/>
    </location>
</feature>
<evidence type="ECO:0000256" key="8">
    <source>
        <dbReference type="ARBA" id="ARBA00022490"/>
    </source>
</evidence>
<accession>A0A2J8RMU1</accession>
<evidence type="ECO:0000256" key="3">
    <source>
        <dbReference type="ARBA" id="ARBA00004514"/>
    </source>
</evidence>
<feature type="domain" description="Sec16 central conserved" evidence="19">
    <location>
        <begin position="215"/>
        <end position="314"/>
    </location>
</feature>
<feature type="compositionally biased region" description="Basic and acidic residues" evidence="17">
    <location>
        <begin position="98"/>
        <end position="119"/>
    </location>
</feature>
<dbReference type="GO" id="GO:0007029">
    <property type="term" value="P:endoplasmic reticulum organization"/>
    <property type="evidence" value="ECO:0007669"/>
    <property type="project" value="UniProtKB-ARBA"/>
</dbReference>
<evidence type="ECO:0000256" key="4">
    <source>
        <dbReference type="ARBA" id="ARBA00004524"/>
    </source>
</evidence>
<proteinExistence type="inferred from homology"/>
<evidence type="ECO:0000256" key="6">
    <source>
        <dbReference type="ARBA" id="ARBA00005927"/>
    </source>
</evidence>
<evidence type="ECO:0000256" key="5">
    <source>
        <dbReference type="ARBA" id="ARBA00004556"/>
    </source>
</evidence>
<dbReference type="GO" id="GO:0070971">
    <property type="term" value="C:endoplasmic reticulum exit site"/>
    <property type="evidence" value="ECO:0007669"/>
    <property type="project" value="UniProtKB-ARBA"/>
</dbReference>
<evidence type="ECO:0000256" key="1">
    <source>
        <dbReference type="ARBA" id="ARBA00004395"/>
    </source>
</evidence>
<feature type="non-terminal residue" evidence="20">
    <location>
        <position position="1"/>
    </location>
</feature>
<feature type="compositionally biased region" description="Basic and acidic residues" evidence="17">
    <location>
        <begin position="71"/>
        <end position="87"/>
    </location>
</feature>
<keyword evidence="15 16" id="KW-0472">Membrane</keyword>
<evidence type="ECO:0000256" key="11">
    <source>
        <dbReference type="ARBA" id="ARBA00022848"/>
    </source>
</evidence>
<keyword evidence="13 16" id="KW-0653">Protein transport</keyword>
<evidence type="ECO:0000256" key="14">
    <source>
        <dbReference type="ARBA" id="ARBA00023034"/>
    </source>
</evidence>
<evidence type="ECO:0000256" key="12">
    <source>
        <dbReference type="ARBA" id="ARBA00022892"/>
    </source>
</evidence>
<keyword evidence="7 16" id="KW-0813">Transport</keyword>
<dbReference type="AlphaFoldDB" id="A0A2J8RMU1"/>
<evidence type="ECO:0000256" key="9">
    <source>
        <dbReference type="ARBA" id="ARBA00022553"/>
    </source>
</evidence>
<name>A0A2J8RMU1_PONAB</name>
<reference evidence="20" key="1">
    <citation type="submission" date="2017-12" db="EMBL/GenBank/DDBJ databases">
        <title>High-resolution comparative analysis of great ape genomes.</title>
        <authorList>
            <person name="Pollen A."/>
            <person name="Hastie A."/>
            <person name="Hormozdiari F."/>
            <person name="Dougherty M."/>
            <person name="Liu R."/>
            <person name="Chaisson M."/>
            <person name="Hoppe E."/>
            <person name="Hill C."/>
            <person name="Pang A."/>
            <person name="Hillier L."/>
            <person name="Baker C."/>
            <person name="Armstrong J."/>
            <person name="Shendure J."/>
            <person name="Paten B."/>
            <person name="Wilson R."/>
            <person name="Chao H."/>
            <person name="Schneider V."/>
            <person name="Ventura M."/>
            <person name="Kronenberg Z."/>
            <person name="Murali S."/>
            <person name="Gordon D."/>
            <person name="Cantsilieris S."/>
            <person name="Munson K."/>
            <person name="Nelson B."/>
            <person name="Raja A."/>
            <person name="Underwood J."/>
            <person name="Diekhans M."/>
            <person name="Fiddes I."/>
            <person name="Haussler D."/>
            <person name="Eichler E."/>
        </authorList>
    </citation>
    <scope>NUCLEOTIDE SEQUENCE [LARGE SCALE GENOMIC DNA]</scope>
    <source>
        <strain evidence="20">Susie</strain>
    </source>
</reference>
<evidence type="ECO:0000259" key="19">
    <source>
        <dbReference type="Pfam" id="PF12932"/>
    </source>
</evidence>
<dbReference type="CDD" id="cd09233">
    <property type="entry name" value="ACE1-Sec16-like"/>
    <property type="match status" value="1"/>
</dbReference>
<dbReference type="PANTHER" id="PTHR13402:SF13">
    <property type="entry name" value="PROTEIN TRANSPORT PROTEIN SEC16A"/>
    <property type="match status" value="1"/>
</dbReference>
<dbReference type="GO" id="GO:0005789">
    <property type="term" value="C:endoplasmic reticulum membrane"/>
    <property type="evidence" value="ECO:0007669"/>
    <property type="project" value="UniProtKB-SubCell"/>
</dbReference>
<dbReference type="GO" id="GO:0070973">
    <property type="term" value="P:protein localization to endoplasmic reticulum exit site"/>
    <property type="evidence" value="ECO:0007669"/>
    <property type="project" value="TreeGrafter"/>
</dbReference>
<comment type="caution">
    <text evidence="20">The sequence shown here is derived from an EMBL/GenBank/DDBJ whole genome shotgun (WGS) entry which is preliminary data.</text>
</comment>
<comment type="similarity">
    <text evidence="6 16">Belongs to the SEC16 family.</text>
</comment>
<evidence type="ECO:0000256" key="16">
    <source>
        <dbReference type="RuleBase" id="RU364101"/>
    </source>
</evidence>
<dbReference type="GO" id="GO:0005829">
    <property type="term" value="C:cytosol"/>
    <property type="evidence" value="ECO:0007669"/>
    <property type="project" value="UniProtKB-SubCell"/>
</dbReference>